<organism evidence="6 7">
    <name type="scientific">Brevibacterium salitolerans</name>
    <dbReference type="NCBI Taxonomy" id="1403566"/>
    <lineage>
        <taxon>Bacteria</taxon>
        <taxon>Bacillati</taxon>
        <taxon>Actinomycetota</taxon>
        <taxon>Actinomycetes</taxon>
        <taxon>Micrococcales</taxon>
        <taxon>Brevibacteriaceae</taxon>
        <taxon>Brevibacterium</taxon>
    </lineage>
</organism>
<sequence>MELQQIRAFLAVAEELHFGRAAERLGMAQPPLSRTIRQFEKELGAELFHRTTRQVALAPAGEALVGPARALLEASETAEQAVHFAAAGDTGRVRLGFGGYSSALLAARLTRAVRHRKPGITMELESSIYTKEALDRLRDGTIDLALVRWQTQPPHIYGRPVMIDQPVVAVYGSHRFARRTSVRVEELADESFILLPSDSGSTMRELISRWCHRAGFEPRVVQEVADSWIIGALISTEMGITISYDSVTAGFNHPGVVSVPLEVGHDDPIVVYLAHREPPSSPALREVLTTAATALPTIEVPTG</sequence>
<dbReference type="EMBL" id="BAAAPZ010000006">
    <property type="protein sequence ID" value="GAA2096670.1"/>
    <property type="molecule type" value="Genomic_DNA"/>
</dbReference>
<dbReference type="CDD" id="cd08414">
    <property type="entry name" value="PBP2_LTTR_aromatics_like"/>
    <property type="match status" value="1"/>
</dbReference>
<dbReference type="SUPFAM" id="SSF46785">
    <property type="entry name" value="Winged helix' DNA-binding domain"/>
    <property type="match status" value="1"/>
</dbReference>
<dbReference type="InterPro" id="IPR005119">
    <property type="entry name" value="LysR_subst-bd"/>
</dbReference>
<keyword evidence="7" id="KW-1185">Reference proteome</keyword>
<evidence type="ECO:0000313" key="7">
    <source>
        <dbReference type="Proteomes" id="UP001500984"/>
    </source>
</evidence>
<dbReference type="Pfam" id="PF00126">
    <property type="entry name" value="HTH_1"/>
    <property type="match status" value="1"/>
</dbReference>
<dbReference type="InterPro" id="IPR036388">
    <property type="entry name" value="WH-like_DNA-bd_sf"/>
</dbReference>
<proteinExistence type="inferred from homology"/>
<keyword evidence="4" id="KW-0804">Transcription</keyword>
<name>A0ABN2WPW1_9MICO</name>
<dbReference type="RefSeq" id="WP_291793304.1">
    <property type="nucleotide sequence ID" value="NZ_BAAAPZ010000006.1"/>
</dbReference>
<dbReference type="SUPFAM" id="SSF53850">
    <property type="entry name" value="Periplasmic binding protein-like II"/>
    <property type="match status" value="1"/>
</dbReference>
<dbReference type="Pfam" id="PF03466">
    <property type="entry name" value="LysR_substrate"/>
    <property type="match status" value="1"/>
</dbReference>
<dbReference type="InterPro" id="IPR000847">
    <property type="entry name" value="LysR_HTH_N"/>
</dbReference>
<comment type="caution">
    <text evidence="6">The sequence shown here is derived from an EMBL/GenBank/DDBJ whole genome shotgun (WGS) entry which is preliminary data.</text>
</comment>
<dbReference type="Gene3D" id="1.10.10.10">
    <property type="entry name" value="Winged helix-like DNA-binding domain superfamily/Winged helix DNA-binding domain"/>
    <property type="match status" value="1"/>
</dbReference>
<gene>
    <name evidence="6" type="ORF">GCM10009823_16930</name>
</gene>
<reference evidence="6 7" key="1">
    <citation type="journal article" date="2019" name="Int. J. Syst. Evol. Microbiol.">
        <title>The Global Catalogue of Microorganisms (GCM) 10K type strain sequencing project: providing services to taxonomists for standard genome sequencing and annotation.</title>
        <authorList>
            <consortium name="The Broad Institute Genomics Platform"/>
            <consortium name="The Broad Institute Genome Sequencing Center for Infectious Disease"/>
            <person name="Wu L."/>
            <person name="Ma J."/>
        </authorList>
    </citation>
    <scope>NUCLEOTIDE SEQUENCE [LARGE SCALE GENOMIC DNA]</scope>
    <source>
        <strain evidence="6 7">JCM 15900</strain>
    </source>
</reference>
<evidence type="ECO:0000313" key="6">
    <source>
        <dbReference type="EMBL" id="GAA2096670.1"/>
    </source>
</evidence>
<dbReference type="PANTHER" id="PTHR30346">
    <property type="entry name" value="TRANSCRIPTIONAL DUAL REGULATOR HCAR-RELATED"/>
    <property type="match status" value="1"/>
</dbReference>
<dbReference type="PROSITE" id="PS50931">
    <property type="entry name" value="HTH_LYSR"/>
    <property type="match status" value="1"/>
</dbReference>
<keyword evidence="2" id="KW-0805">Transcription regulation</keyword>
<accession>A0ABN2WPW1</accession>
<dbReference type="Gene3D" id="3.40.190.10">
    <property type="entry name" value="Periplasmic binding protein-like II"/>
    <property type="match status" value="2"/>
</dbReference>
<evidence type="ECO:0000256" key="1">
    <source>
        <dbReference type="ARBA" id="ARBA00009437"/>
    </source>
</evidence>
<dbReference type="InterPro" id="IPR036390">
    <property type="entry name" value="WH_DNA-bd_sf"/>
</dbReference>
<protein>
    <submittedName>
        <fullName evidence="6">LysR substrate-binding domain-containing protein</fullName>
    </submittedName>
</protein>
<comment type="similarity">
    <text evidence="1">Belongs to the LysR transcriptional regulatory family.</text>
</comment>
<dbReference type="PANTHER" id="PTHR30346:SF28">
    <property type="entry name" value="HTH-TYPE TRANSCRIPTIONAL REGULATOR CYNR"/>
    <property type="match status" value="1"/>
</dbReference>
<feature type="domain" description="HTH lysR-type" evidence="5">
    <location>
        <begin position="1"/>
        <end position="58"/>
    </location>
</feature>
<evidence type="ECO:0000256" key="3">
    <source>
        <dbReference type="ARBA" id="ARBA00023125"/>
    </source>
</evidence>
<keyword evidence="3" id="KW-0238">DNA-binding</keyword>
<evidence type="ECO:0000256" key="4">
    <source>
        <dbReference type="ARBA" id="ARBA00023163"/>
    </source>
</evidence>
<dbReference type="Proteomes" id="UP001500984">
    <property type="component" value="Unassembled WGS sequence"/>
</dbReference>
<evidence type="ECO:0000259" key="5">
    <source>
        <dbReference type="PROSITE" id="PS50931"/>
    </source>
</evidence>
<evidence type="ECO:0000256" key="2">
    <source>
        <dbReference type="ARBA" id="ARBA00023015"/>
    </source>
</evidence>
<dbReference type="PRINTS" id="PR00039">
    <property type="entry name" value="HTHLYSR"/>
</dbReference>